<evidence type="ECO:0000313" key="2">
    <source>
        <dbReference type="EMBL" id="MDM8324474.1"/>
    </source>
</evidence>
<evidence type="ECO:0000313" key="3">
    <source>
        <dbReference type="Proteomes" id="UP001169458"/>
    </source>
</evidence>
<keyword evidence="1" id="KW-0812">Transmembrane</keyword>
<feature type="transmembrane region" description="Helical" evidence="1">
    <location>
        <begin position="86"/>
        <end position="103"/>
    </location>
</feature>
<feature type="transmembrane region" description="Helical" evidence="1">
    <location>
        <begin position="261"/>
        <end position="283"/>
    </location>
</feature>
<feature type="transmembrane region" description="Helical" evidence="1">
    <location>
        <begin position="354"/>
        <end position="373"/>
    </location>
</feature>
<evidence type="ECO:0000256" key="1">
    <source>
        <dbReference type="SAM" id="Phobius"/>
    </source>
</evidence>
<dbReference type="Proteomes" id="UP001169458">
    <property type="component" value="Unassembled WGS sequence"/>
</dbReference>
<feature type="transmembrane region" description="Helical" evidence="1">
    <location>
        <begin position="328"/>
        <end position="347"/>
    </location>
</feature>
<organism evidence="2 3">
    <name type="scientific">Bacteroides gallinaceum</name>
    <dbReference type="NCBI Taxonomy" id="1462571"/>
    <lineage>
        <taxon>Bacteria</taxon>
        <taxon>Pseudomonadati</taxon>
        <taxon>Bacteroidota</taxon>
        <taxon>Bacteroidia</taxon>
        <taxon>Bacteroidales</taxon>
        <taxon>Bacteroidaceae</taxon>
        <taxon>Bacteroides</taxon>
    </lineage>
</organism>
<feature type="transmembrane region" description="Helical" evidence="1">
    <location>
        <begin position="147"/>
        <end position="175"/>
    </location>
</feature>
<dbReference type="InterPro" id="IPR025291">
    <property type="entry name" value="DUF4153"/>
</dbReference>
<keyword evidence="1" id="KW-0472">Membrane</keyword>
<feature type="transmembrane region" description="Helical" evidence="1">
    <location>
        <begin position="295"/>
        <end position="316"/>
    </location>
</feature>
<comment type="caution">
    <text evidence="2">The sequence shown here is derived from an EMBL/GenBank/DDBJ whole genome shotgun (WGS) entry which is preliminary data.</text>
</comment>
<dbReference type="EMBL" id="JAUDEN010000005">
    <property type="protein sequence ID" value="MDM8324474.1"/>
    <property type="molecule type" value="Genomic_DNA"/>
</dbReference>
<feature type="transmembrane region" description="Helical" evidence="1">
    <location>
        <begin position="187"/>
        <end position="208"/>
    </location>
</feature>
<feature type="transmembrane region" description="Helical" evidence="1">
    <location>
        <begin position="53"/>
        <end position="74"/>
    </location>
</feature>
<dbReference type="Pfam" id="PF13687">
    <property type="entry name" value="DUF4153"/>
    <property type="match status" value="1"/>
</dbReference>
<feature type="transmembrane region" description="Helical" evidence="1">
    <location>
        <begin position="115"/>
        <end position="135"/>
    </location>
</feature>
<feature type="transmembrane region" description="Helical" evidence="1">
    <location>
        <begin position="229"/>
        <end position="249"/>
    </location>
</feature>
<feature type="transmembrane region" description="Helical" evidence="1">
    <location>
        <begin position="21"/>
        <end position="41"/>
    </location>
</feature>
<dbReference type="RefSeq" id="WP_289558699.1">
    <property type="nucleotide sequence ID" value="NZ_JAUDEN010000005.1"/>
</dbReference>
<proteinExistence type="predicted"/>
<keyword evidence="3" id="KW-1185">Reference proteome</keyword>
<name>A0ABT7VDU2_9BACE</name>
<keyword evidence="1" id="KW-1133">Transmembrane helix</keyword>
<sequence length="572" mass="65030">MASNFIEKAVYTIAEAFQNCLKRFPVTVCFVFALTGHLIYLCASDGKVPDDKLFYTISYYFSVGTLLSLTLHLWSEEIKRKAAKAVTHLTGHLLLLADTFFLYTLSPEQSWTEIIIAHAAAILALGLSVFFLSFFREKNDVPSWNFALSSLGSFVTANVMGSIMSGGICLLLFSLHQLFNLDIKPKGYGYILILCNVLLAMMLFLGLLPKGEAKHDRKPLVRSFLNTAAHYLFLPLTGAYLLVLYVYAAKILISWELPDGWVSWLVTALMTGCIAIEFSIYPTRMALSGRWDERIARWLPVLVLPLLVLMSVGIVRRLNDYGITVNRLYLATFNAWCYAVCIGLFVTRARRINWIPISFAATFLLTSALPVNFASITRRTLRHDIEQLTAQVDKDKLPFSNRQYEEWLNTLPRETATDVNDKLAYMRHTFGRESIRDIVAEDVYFYDKVETASERSHLLVCSFDETKPMEIPEGYTRFIGDSQDTFFFSAEECRTGTLAVPLNRWIENSEDSISIDIKTLEEWDKKEESGNIPPPRINSKSGNHVFYITYFCYDPKQGSGPSLRLSGYLFMK</sequence>
<reference evidence="3" key="1">
    <citation type="submission" date="2023-07" db="EMBL/GenBank/DDBJ databases">
        <title>Identification and characterization of horizontal gene transfer across gut microbiota members of farm animals based on homology search.</title>
        <authorList>
            <person name="Schwarzerova J."/>
            <person name="Nykrynova M."/>
            <person name="Jureckova K."/>
            <person name="Cejkova D."/>
            <person name="Rychlik I."/>
        </authorList>
    </citation>
    <scope>NUCLEOTIDE SEQUENCE [LARGE SCALE GENOMIC DNA]</scope>
    <source>
        <strain evidence="3">109_WCHN</strain>
    </source>
</reference>
<protein>
    <submittedName>
        <fullName evidence="2">DUF4153 domain-containing protein</fullName>
    </submittedName>
</protein>
<gene>
    <name evidence="2" type="ORF">QUW60_04405</name>
</gene>
<accession>A0ABT7VDU2</accession>